<comment type="cofactor">
    <cofactor evidence="1">
        <name>Mg(2+)</name>
        <dbReference type="ChEBI" id="CHEBI:18420"/>
    </cofactor>
</comment>
<dbReference type="Gene3D" id="3.30.460.10">
    <property type="entry name" value="Beta Polymerase, domain 2"/>
    <property type="match status" value="1"/>
</dbReference>
<dbReference type="InterPro" id="IPR002646">
    <property type="entry name" value="PolA_pol_head_dom"/>
</dbReference>
<dbReference type="InterPro" id="IPR032828">
    <property type="entry name" value="PolyA_RNA-bd"/>
</dbReference>
<dbReference type="SUPFAM" id="SSF81891">
    <property type="entry name" value="Poly A polymerase C-terminal region-like"/>
    <property type="match status" value="1"/>
</dbReference>
<evidence type="ECO:0000259" key="11">
    <source>
        <dbReference type="Pfam" id="PF12627"/>
    </source>
</evidence>
<evidence type="ECO:0000256" key="3">
    <source>
        <dbReference type="ARBA" id="ARBA00022694"/>
    </source>
</evidence>
<dbReference type="Gene3D" id="1.10.246.80">
    <property type="match status" value="1"/>
</dbReference>
<evidence type="ECO:0000256" key="4">
    <source>
        <dbReference type="ARBA" id="ARBA00022695"/>
    </source>
</evidence>
<dbReference type="GO" id="GO:0016779">
    <property type="term" value="F:nucleotidyltransferase activity"/>
    <property type="evidence" value="ECO:0007669"/>
    <property type="project" value="UniProtKB-KW"/>
</dbReference>
<dbReference type="GO" id="GO:0000049">
    <property type="term" value="F:tRNA binding"/>
    <property type="evidence" value="ECO:0007669"/>
    <property type="project" value="TreeGrafter"/>
</dbReference>
<dbReference type="GO" id="GO:0000166">
    <property type="term" value="F:nucleotide binding"/>
    <property type="evidence" value="ECO:0007669"/>
    <property type="project" value="UniProtKB-KW"/>
</dbReference>
<dbReference type="Proteomes" id="UP000245720">
    <property type="component" value="Unassembled WGS sequence"/>
</dbReference>
<dbReference type="InterPro" id="IPR032810">
    <property type="entry name" value="CCA-adding_enz_C"/>
</dbReference>
<evidence type="ECO:0000259" key="12">
    <source>
        <dbReference type="Pfam" id="PF13735"/>
    </source>
</evidence>
<proteinExistence type="inferred from homology"/>
<keyword evidence="7" id="KW-0460">Magnesium</keyword>
<keyword evidence="2 9" id="KW-0808">Transferase</keyword>
<dbReference type="Pfam" id="PF13735">
    <property type="entry name" value="tRNA_NucTran2_2"/>
    <property type="match status" value="1"/>
</dbReference>
<dbReference type="Pfam" id="PF01743">
    <property type="entry name" value="PolyA_pol"/>
    <property type="match status" value="1"/>
</dbReference>
<dbReference type="Pfam" id="PF12627">
    <property type="entry name" value="PolyA_pol_RNAbd"/>
    <property type="match status" value="1"/>
</dbReference>
<evidence type="ECO:0000256" key="5">
    <source>
        <dbReference type="ARBA" id="ARBA00022723"/>
    </source>
</evidence>
<evidence type="ECO:0000256" key="1">
    <source>
        <dbReference type="ARBA" id="ARBA00001946"/>
    </source>
</evidence>
<keyword evidence="6" id="KW-0547">Nucleotide-binding</keyword>
<evidence type="ECO:0000313" key="14">
    <source>
        <dbReference type="Proteomes" id="UP000245720"/>
    </source>
</evidence>
<evidence type="ECO:0000256" key="2">
    <source>
        <dbReference type="ARBA" id="ARBA00022679"/>
    </source>
</evidence>
<protein>
    <submittedName>
        <fullName evidence="13">tRNA nucleotidyltransferase (CCA-adding enzyme)</fullName>
    </submittedName>
</protein>
<evidence type="ECO:0000256" key="8">
    <source>
        <dbReference type="ARBA" id="ARBA00022884"/>
    </source>
</evidence>
<evidence type="ECO:0000256" key="9">
    <source>
        <dbReference type="RuleBase" id="RU003953"/>
    </source>
</evidence>
<keyword evidence="5" id="KW-0479">Metal-binding</keyword>
<evidence type="ECO:0000313" key="13">
    <source>
        <dbReference type="EMBL" id="PWJ11502.1"/>
    </source>
</evidence>
<gene>
    <name evidence="13" type="ORF">IE37_02265</name>
</gene>
<dbReference type="CDD" id="cd05398">
    <property type="entry name" value="NT_ClassII-CCAase"/>
    <property type="match status" value="1"/>
</dbReference>
<name>A0A315XZZ3_RUMFL</name>
<dbReference type="AlphaFoldDB" id="A0A315XZZ3"/>
<feature type="domain" description="Poly A polymerase head" evidence="10">
    <location>
        <begin position="21"/>
        <end position="143"/>
    </location>
</feature>
<evidence type="ECO:0000256" key="7">
    <source>
        <dbReference type="ARBA" id="ARBA00022842"/>
    </source>
</evidence>
<keyword evidence="4" id="KW-0548">Nucleotidyltransferase</keyword>
<keyword evidence="3" id="KW-0819">tRNA processing</keyword>
<dbReference type="EMBL" id="QGDI01000009">
    <property type="protein sequence ID" value="PWJ11502.1"/>
    <property type="molecule type" value="Genomic_DNA"/>
</dbReference>
<feature type="domain" description="tRNA nucleotidyltransferase/poly(A) polymerase RNA and SrmB- binding" evidence="11">
    <location>
        <begin position="170"/>
        <end position="225"/>
    </location>
</feature>
<dbReference type="GO" id="GO:0046872">
    <property type="term" value="F:metal ion binding"/>
    <property type="evidence" value="ECO:0007669"/>
    <property type="project" value="UniProtKB-KW"/>
</dbReference>
<reference evidence="13 14" key="1">
    <citation type="submission" date="2018-05" db="EMBL/GenBank/DDBJ databases">
        <title>The Hungate 1000. A catalogue of reference genomes from the rumen microbiome.</title>
        <authorList>
            <person name="Kelly W."/>
        </authorList>
    </citation>
    <scope>NUCLEOTIDE SEQUENCE [LARGE SCALE GENOMIC DNA]</scope>
    <source>
        <strain evidence="13 14">SAb67</strain>
    </source>
</reference>
<dbReference type="RefSeq" id="WP_109727016.1">
    <property type="nucleotide sequence ID" value="NZ_QGDI01000009.1"/>
</dbReference>
<dbReference type="PANTHER" id="PTHR46173">
    <property type="entry name" value="CCA TRNA NUCLEOTIDYLTRANSFERASE 1, MITOCHONDRIAL"/>
    <property type="match status" value="1"/>
</dbReference>
<keyword evidence="8 9" id="KW-0694">RNA-binding</keyword>
<dbReference type="InterPro" id="IPR003607">
    <property type="entry name" value="HD/PDEase_dom"/>
</dbReference>
<feature type="domain" description="CCA-adding enzyme C-terminal" evidence="12">
    <location>
        <begin position="297"/>
        <end position="434"/>
    </location>
</feature>
<dbReference type="CDD" id="cd00077">
    <property type="entry name" value="HDc"/>
    <property type="match status" value="1"/>
</dbReference>
<comment type="caution">
    <text evidence="13">The sequence shown here is derived from an EMBL/GenBank/DDBJ whole genome shotgun (WGS) entry which is preliminary data.</text>
</comment>
<dbReference type="GO" id="GO:0008033">
    <property type="term" value="P:tRNA processing"/>
    <property type="evidence" value="ECO:0007669"/>
    <property type="project" value="UniProtKB-KW"/>
</dbReference>
<dbReference type="PANTHER" id="PTHR46173:SF1">
    <property type="entry name" value="CCA TRNA NUCLEOTIDYLTRANSFERASE 1, MITOCHONDRIAL"/>
    <property type="match status" value="1"/>
</dbReference>
<comment type="similarity">
    <text evidence="9">Belongs to the tRNA nucleotidyltransferase/poly(A) polymerase family.</text>
</comment>
<dbReference type="SUPFAM" id="SSF81301">
    <property type="entry name" value="Nucleotidyltransferase"/>
    <property type="match status" value="1"/>
</dbReference>
<sequence length="441" mass="50787">MELDKNTDKVLSVLEQNGYEAYMVGGCVRDRIMGREIHDTDITTNALPEQIMEAFSGYRIIPTGIKHGTVTVICGDVPYEITTYRIDGEYTDHRRPDSVEFTTDIADDLARRDFTVNAIAMDRHGNIVDPFGGREDIERKLIRCVGAPEQRFAEDALRIMRAIRFSSQLGFRIDVRTARAIYDMNSQLSNISRERIREELDKTICGRNAVEVLMEYSNVIISVIPEVKPCIGLDQRSPYHKYNVWEHMIRAMGAAPQEDLLLRRTLFFHDIGKPPCMKLDETGRGHFKQHDRVGAEMTEKIMKRLRYDKRTIADTVKLIAYHSKKLKNRTDVKKMLSVMGDKLFFKLMELKKCDNSAKNPFVADENHVFDSYMEMAREMIANNECRSIKGLAVKGTDLMALGLEGEEIGTVLEEILQLVMEERLINEKRALMKYIRQRCSR</sequence>
<organism evidence="13 14">
    <name type="scientific">Ruminococcus flavefaciens</name>
    <dbReference type="NCBI Taxonomy" id="1265"/>
    <lineage>
        <taxon>Bacteria</taxon>
        <taxon>Bacillati</taxon>
        <taxon>Bacillota</taxon>
        <taxon>Clostridia</taxon>
        <taxon>Eubacteriales</taxon>
        <taxon>Oscillospiraceae</taxon>
        <taxon>Ruminococcus</taxon>
    </lineage>
</organism>
<dbReference type="NCBIfam" id="NF009814">
    <property type="entry name" value="PRK13299.1"/>
    <property type="match status" value="1"/>
</dbReference>
<evidence type="ECO:0000259" key="10">
    <source>
        <dbReference type="Pfam" id="PF01743"/>
    </source>
</evidence>
<dbReference type="InterPro" id="IPR050264">
    <property type="entry name" value="Bact_CCA-adding_enz_type3_sf"/>
</dbReference>
<accession>A0A315XZZ3</accession>
<dbReference type="Gene3D" id="1.10.3090.10">
    <property type="entry name" value="cca-adding enzyme, domain 2"/>
    <property type="match status" value="1"/>
</dbReference>
<dbReference type="InterPro" id="IPR043519">
    <property type="entry name" value="NT_sf"/>
</dbReference>
<evidence type="ECO:0000256" key="6">
    <source>
        <dbReference type="ARBA" id="ARBA00022741"/>
    </source>
</evidence>
<dbReference type="OrthoDB" id="9805698at2"/>